<protein>
    <recommendedName>
        <fullName evidence="1">RNA-directed DNA polymerase</fullName>
        <ecNumber evidence="1">2.7.7.49</ecNumber>
    </recommendedName>
</protein>
<dbReference type="GO" id="GO:0004519">
    <property type="term" value="F:endonuclease activity"/>
    <property type="evidence" value="ECO:0007669"/>
    <property type="project" value="UniProtKB-KW"/>
</dbReference>
<dbReference type="SMART" id="SM00343">
    <property type="entry name" value="ZnF_C2HC"/>
    <property type="match status" value="2"/>
</dbReference>
<dbReference type="FunFam" id="3.10.20.370:FF:000001">
    <property type="entry name" value="Retrovirus-related Pol polyprotein from transposon 17.6-like protein"/>
    <property type="match status" value="1"/>
</dbReference>
<dbReference type="Gene3D" id="3.10.10.10">
    <property type="entry name" value="HIV Type 1 Reverse Transcriptase, subunit A, domain 1"/>
    <property type="match status" value="1"/>
</dbReference>
<dbReference type="GO" id="GO:0003677">
    <property type="term" value="F:DNA binding"/>
    <property type="evidence" value="ECO:0007669"/>
    <property type="project" value="UniProtKB-KW"/>
</dbReference>
<dbReference type="Pfam" id="PF17919">
    <property type="entry name" value="RT_RNaseH_2"/>
    <property type="match status" value="1"/>
</dbReference>
<gene>
    <name evidence="15" type="ORF">MEUPH1_LOCUS6516</name>
</gene>
<dbReference type="CDD" id="cd01647">
    <property type="entry name" value="RT_LTR"/>
    <property type="match status" value="1"/>
</dbReference>
<dbReference type="SUPFAM" id="SSF56672">
    <property type="entry name" value="DNA/RNA polymerases"/>
    <property type="match status" value="1"/>
</dbReference>
<dbReference type="InterPro" id="IPR021109">
    <property type="entry name" value="Peptidase_aspartic_dom_sf"/>
</dbReference>
<keyword evidence="4" id="KW-0548">Nucleotidyltransferase</keyword>
<dbReference type="FunFam" id="1.10.340.70:FF:000003">
    <property type="entry name" value="Protein CBG25708"/>
    <property type="match status" value="1"/>
</dbReference>
<dbReference type="InterPro" id="IPR041588">
    <property type="entry name" value="Integrase_H2C2"/>
</dbReference>
<feature type="domain" description="Reverse transcriptase" evidence="13">
    <location>
        <begin position="457"/>
        <end position="635"/>
    </location>
</feature>
<keyword evidence="9" id="KW-0238">DNA-binding</keyword>
<evidence type="ECO:0000259" key="14">
    <source>
        <dbReference type="PROSITE" id="PS50994"/>
    </source>
</evidence>
<evidence type="ECO:0000256" key="11">
    <source>
        <dbReference type="SAM" id="Coils"/>
    </source>
</evidence>
<dbReference type="Gene3D" id="3.30.70.270">
    <property type="match status" value="2"/>
</dbReference>
<reference evidence="15 16" key="1">
    <citation type="submission" date="2023-01" db="EMBL/GenBank/DDBJ databases">
        <authorList>
            <person name="Whitehead M."/>
        </authorList>
    </citation>
    <scope>NUCLEOTIDE SEQUENCE [LARGE SCALE GENOMIC DNA]</scope>
</reference>
<evidence type="ECO:0000256" key="6">
    <source>
        <dbReference type="ARBA" id="ARBA00022750"/>
    </source>
</evidence>
<dbReference type="CDD" id="cd09274">
    <property type="entry name" value="RNase_HI_RT_Ty3"/>
    <property type="match status" value="1"/>
</dbReference>
<comment type="caution">
    <text evidence="15">The sequence shown here is derived from an EMBL/GenBank/DDBJ whole genome shotgun (WGS) entry which is preliminary data.</text>
</comment>
<keyword evidence="8" id="KW-0695">RNA-directed DNA polymerase</keyword>
<dbReference type="InterPro" id="IPR043128">
    <property type="entry name" value="Rev_trsase/Diguanyl_cyclase"/>
</dbReference>
<dbReference type="GO" id="GO:0015074">
    <property type="term" value="P:DNA integration"/>
    <property type="evidence" value="ECO:0007669"/>
    <property type="project" value="InterPro"/>
</dbReference>
<accession>A0AAV0W2I0</accession>
<dbReference type="PROSITE" id="PS50878">
    <property type="entry name" value="RT_POL"/>
    <property type="match status" value="1"/>
</dbReference>
<dbReference type="SUPFAM" id="SSF57756">
    <property type="entry name" value="Retrovirus zinc finger-like domains"/>
    <property type="match status" value="1"/>
</dbReference>
<dbReference type="InterPro" id="IPR041577">
    <property type="entry name" value="RT_RNaseH_2"/>
</dbReference>
<keyword evidence="16" id="KW-1185">Reference proteome</keyword>
<evidence type="ECO:0000256" key="7">
    <source>
        <dbReference type="ARBA" id="ARBA00022759"/>
    </source>
</evidence>
<keyword evidence="7" id="KW-0378">Hydrolase</keyword>
<evidence type="ECO:0000256" key="10">
    <source>
        <dbReference type="ARBA" id="ARBA00023268"/>
    </source>
</evidence>
<evidence type="ECO:0000256" key="3">
    <source>
        <dbReference type="ARBA" id="ARBA00022679"/>
    </source>
</evidence>
<dbReference type="PANTHER" id="PTHR37984:SF5">
    <property type="entry name" value="PROTEIN NYNRIN-LIKE"/>
    <property type="match status" value="1"/>
</dbReference>
<dbReference type="InterPro" id="IPR001878">
    <property type="entry name" value="Znf_CCHC"/>
</dbReference>
<dbReference type="SUPFAM" id="SSF53098">
    <property type="entry name" value="Ribonuclease H-like"/>
    <property type="match status" value="1"/>
</dbReference>
<keyword evidence="10" id="KW-0511">Multifunctional enzyme</keyword>
<evidence type="ECO:0000256" key="12">
    <source>
        <dbReference type="SAM" id="MobiDB-lite"/>
    </source>
</evidence>
<dbReference type="InterPro" id="IPR000477">
    <property type="entry name" value="RT_dom"/>
</dbReference>
<dbReference type="InterPro" id="IPR050951">
    <property type="entry name" value="Retrovirus_Pol_polyprotein"/>
</dbReference>
<evidence type="ECO:0000259" key="13">
    <source>
        <dbReference type="PROSITE" id="PS50878"/>
    </source>
</evidence>
<dbReference type="FunFam" id="3.30.420.10:FF:000063">
    <property type="entry name" value="Retrovirus-related Pol polyprotein from transposon 297-like Protein"/>
    <property type="match status" value="1"/>
</dbReference>
<dbReference type="Gene3D" id="1.10.340.70">
    <property type="match status" value="1"/>
</dbReference>
<dbReference type="EMBL" id="CARXXK010000001">
    <property type="protein sequence ID" value="CAI6350013.1"/>
    <property type="molecule type" value="Genomic_DNA"/>
</dbReference>
<dbReference type="Gene3D" id="2.40.70.10">
    <property type="entry name" value="Acid Proteases"/>
    <property type="match status" value="1"/>
</dbReference>
<evidence type="ECO:0000313" key="16">
    <source>
        <dbReference type="Proteomes" id="UP001160148"/>
    </source>
</evidence>
<evidence type="ECO:0000256" key="4">
    <source>
        <dbReference type="ARBA" id="ARBA00022695"/>
    </source>
</evidence>
<dbReference type="FunFam" id="3.30.70.270:FF:000026">
    <property type="entry name" value="Transposon Ty3-G Gag-Pol polyprotein"/>
    <property type="match status" value="1"/>
</dbReference>
<keyword evidence="5" id="KW-0540">Nuclease</keyword>
<dbReference type="SUPFAM" id="SSF50630">
    <property type="entry name" value="Acid proteases"/>
    <property type="match status" value="1"/>
</dbReference>
<name>A0AAV0W2I0_9HEMI</name>
<keyword evidence="2" id="KW-0645">Protease</keyword>
<keyword evidence="6" id="KW-0064">Aspartyl protease</keyword>
<proteinExistence type="predicted"/>
<dbReference type="Gene3D" id="4.10.60.10">
    <property type="entry name" value="Zinc finger, CCHC-type"/>
    <property type="match status" value="1"/>
</dbReference>
<dbReference type="GO" id="GO:0006508">
    <property type="term" value="P:proteolysis"/>
    <property type="evidence" value="ECO:0007669"/>
    <property type="project" value="UniProtKB-KW"/>
</dbReference>
<sequence>MTGVIGSLAEFQMDGDWSIYQERMEQFFLVNTIPEERKVPLLITCIGEKAYKTLKDLCDPLMPSERPYKELCTILNRQFSPKVSVFRQREEFYNLRQNSNENVKDWYARIKNSATTCKFGKGLIDVLRDKFITGMRNGQIKDRLCEEEISKELNKIVELAMQKEVTMQSNVPVEVHKVKKWNISKDVKKKVGASGYGQITNKKKPTDFSDNSKAAGQGKCFTCGLSNHTFSNCKYKTYKCKICNKIGHLAKMCKNKSKNHYVEVETESESVEMFQLKVGYQKSVEPYFVKIKIEEIYIDMELDSGAGRSIIPFKLYKKYWSKLKVIPSLIKLKTYNGEIINPVGEVMVDMEYKNKKEQCNLLIVENGCRALLGRDLMSLFGIQLVDVSNITVNNLDFGVKKLLKEFEELFKNKLGKYKQEKITLKIKEGVMPVFCKPRSIPFAYIEKVERELERLEKENVIEKVENAQWGTPLVPVIKPNGTVRLCADYKTTINKYLEDYNYPLPKVEELFVALQGGKFFSKLDFINAYNQLEICEDTQKLLAWSTHKGIYKVKRLPFGTKPACSIFQQVIEKVLQGLKGVKNFLDDIIVTGVDDEDHLNNLREVFKRLLDAGFKLNVNKCCFFQKQVNYLGHVIDGEGIRKDKDKVKAIVEARIPQNVTEVKVFVGMINYYAKFIPNLSTLLGPMYKLLKKNITFKWTNQCNEAFNKSKEAITSDSVLVHFNPEIQIKLLCDASEYGVGAVLVHVFSDGTEKPISYASRVLTVAERKYAVIQKEALAIFWSVKKFSQYLLGRKFILCSDHKPLLALFGEHNGIPRMASNRLQRWALFLSEFDYELKYVQGRNNCAADGLSRLPLEIKSDENDNEYSYIDFVEGMIPLDVLKIKIETRKDTILSKVYSWVEEGWPEKVDLEYKGYFIRKSELNIEKGVIMWGYRVIIPNKLRIFLLKEIHSTHAGIAKMKSVARSYFWWPGLDKEIESYVKSCEVCVSCQASPVVDRQAKWAEAVGPLDRVHLDFLYLNNKNYLVWIDAFTKWPEVIEMSKMNSGYLIEKLREIFGRFGLPNKIISDNGPQFRSSEFIEFCKQNGIVFYTSPPFHPATNGAAENAVKSLKRGIYKALKDKINKGVTVSTLINRYLFMYRNSPHWTTNECPAKLMFGRKLKTRLDFLRHSKIKKNTESYKNKTIRNEVFKEGDVVYARDFSNPNKKNWEKAVIEEVLGNRNYIVRLEDKELVWRRHINHIIKLEEFSKYDDYIKNYEKEFLEEVKEKEKEIKTQELEIKKASEKVDEKEKQNITDVNVNDKVSLPEVKQNNVRPVRNKKSPKRLDL</sequence>
<feature type="coiled-coil region" evidence="11">
    <location>
        <begin position="1256"/>
        <end position="1290"/>
    </location>
</feature>
<dbReference type="Pfam" id="PF17921">
    <property type="entry name" value="Integrase_H2C2"/>
    <property type="match status" value="1"/>
</dbReference>
<dbReference type="Pfam" id="PF00078">
    <property type="entry name" value="RVT_1"/>
    <property type="match status" value="1"/>
</dbReference>
<dbReference type="GO" id="GO:0042575">
    <property type="term" value="C:DNA polymerase complex"/>
    <property type="evidence" value="ECO:0007669"/>
    <property type="project" value="UniProtKB-ARBA"/>
</dbReference>
<dbReference type="EC" id="2.7.7.49" evidence="1"/>
<dbReference type="InterPro" id="IPR012337">
    <property type="entry name" value="RNaseH-like_sf"/>
</dbReference>
<evidence type="ECO:0000256" key="5">
    <source>
        <dbReference type="ARBA" id="ARBA00022722"/>
    </source>
</evidence>
<dbReference type="Gene3D" id="3.30.420.10">
    <property type="entry name" value="Ribonuclease H-like superfamily/Ribonuclease H"/>
    <property type="match status" value="1"/>
</dbReference>
<feature type="region of interest" description="Disordered" evidence="12">
    <location>
        <begin position="1305"/>
        <end position="1325"/>
    </location>
</feature>
<evidence type="ECO:0000256" key="9">
    <source>
        <dbReference type="ARBA" id="ARBA00023125"/>
    </source>
</evidence>
<dbReference type="Pfam" id="PF00665">
    <property type="entry name" value="rve"/>
    <property type="match status" value="1"/>
</dbReference>
<dbReference type="InterPro" id="IPR036397">
    <property type="entry name" value="RNaseH_sf"/>
</dbReference>
<evidence type="ECO:0000256" key="2">
    <source>
        <dbReference type="ARBA" id="ARBA00022670"/>
    </source>
</evidence>
<dbReference type="InterPro" id="IPR043502">
    <property type="entry name" value="DNA/RNA_pol_sf"/>
</dbReference>
<keyword evidence="11" id="KW-0175">Coiled coil</keyword>
<keyword evidence="7" id="KW-0255">Endonuclease</keyword>
<dbReference type="PANTHER" id="PTHR37984">
    <property type="entry name" value="PROTEIN CBG26694"/>
    <property type="match status" value="1"/>
</dbReference>
<dbReference type="GO" id="GO:0008270">
    <property type="term" value="F:zinc ion binding"/>
    <property type="evidence" value="ECO:0007669"/>
    <property type="project" value="InterPro"/>
</dbReference>
<evidence type="ECO:0000256" key="8">
    <source>
        <dbReference type="ARBA" id="ARBA00022918"/>
    </source>
</evidence>
<dbReference type="Proteomes" id="UP001160148">
    <property type="component" value="Unassembled WGS sequence"/>
</dbReference>
<feature type="compositionally biased region" description="Basic residues" evidence="12">
    <location>
        <begin position="1314"/>
        <end position="1325"/>
    </location>
</feature>
<dbReference type="GO" id="GO:0004190">
    <property type="term" value="F:aspartic-type endopeptidase activity"/>
    <property type="evidence" value="ECO:0007669"/>
    <property type="project" value="UniProtKB-KW"/>
</dbReference>
<feature type="domain" description="Integrase catalytic" evidence="14">
    <location>
        <begin position="1003"/>
        <end position="1158"/>
    </location>
</feature>
<evidence type="ECO:0000313" key="15">
    <source>
        <dbReference type="EMBL" id="CAI6350013.1"/>
    </source>
</evidence>
<keyword evidence="3" id="KW-0808">Transferase</keyword>
<dbReference type="PROSITE" id="PS50994">
    <property type="entry name" value="INTEGRASE"/>
    <property type="match status" value="1"/>
</dbReference>
<dbReference type="InterPro" id="IPR001584">
    <property type="entry name" value="Integrase_cat-core"/>
</dbReference>
<organism evidence="15 16">
    <name type="scientific">Macrosiphum euphorbiae</name>
    <name type="common">potato aphid</name>
    <dbReference type="NCBI Taxonomy" id="13131"/>
    <lineage>
        <taxon>Eukaryota</taxon>
        <taxon>Metazoa</taxon>
        <taxon>Ecdysozoa</taxon>
        <taxon>Arthropoda</taxon>
        <taxon>Hexapoda</taxon>
        <taxon>Insecta</taxon>
        <taxon>Pterygota</taxon>
        <taxon>Neoptera</taxon>
        <taxon>Paraneoptera</taxon>
        <taxon>Hemiptera</taxon>
        <taxon>Sternorrhyncha</taxon>
        <taxon>Aphidomorpha</taxon>
        <taxon>Aphidoidea</taxon>
        <taxon>Aphididae</taxon>
        <taxon>Macrosiphini</taxon>
        <taxon>Macrosiphum</taxon>
    </lineage>
</organism>
<dbReference type="InterPro" id="IPR036875">
    <property type="entry name" value="Znf_CCHC_sf"/>
</dbReference>
<dbReference type="GO" id="GO:0003964">
    <property type="term" value="F:RNA-directed DNA polymerase activity"/>
    <property type="evidence" value="ECO:0007669"/>
    <property type="project" value="UniProtKB-KW"/>
</dbReference>
<evidence type="ECO:0000256" key="1">
    <source>
        <dbReference type="ARBA" id="ARBA00012493"/>
    </source>
</evidence>